<accession>C6X8W9</accession>
<feature type="domain" description="Transglutaminase-like" evidence="1">
    <location>
        <begin position="176"/>
        <end position="246"/>
    </location>
</feature>
<dbReference type="AlphaFoldDB" id="C6X8W9"/>
<dbReference type="Pfam" id="PF08379">
    <property type="entry name" value="Bact_transglu_N"/>
    <property type="match status" value="1"/>
</dbReference>
<dbReference type="Proteomes" id="UP000002743">
    <property type="component" value="Chromosome"/>
</dbReference>
<reference evidence="2 3" key="2">
    <citation type="journal article" date="2011" name="J. Bacteriol.">
        <title>Genomes of three methylotrophs from a single niche uncover genetic and metabolic divergence of Methylophilaceae.</title>
        <authorList>
            <person name="Lapidus A."/>
            <person name="Clum A."/>
            <person name="Labutti K."/>
            <person name="Kaluzhnaya M.G."/>
            <person name="Lim S."/>
            <person name="Beck D.A."/>
            <person name="Glavina Del Rio T."/>
            <person name="Nolan M."/>
            <person name="Mavromatis K."/>
            <person name="Huntemann M."/>
            <person name="Lucas S."/>
            <person name="Lidstrom M.E."/>
            <person name="Ivanova N."/>
            <person name="Chistoserdova L."/>
        </authorList>
    </citation>
    <scope>NUCLEOTIDE SEQUENCE [LARGE SCALE GENOMIC DNA]</scope>
    <source>
        <strain evidence="2 3">SIP3-4</strain>
    </source>
</reference>
<dbReference type="KEGG" id="mei:Msip34_0340"/>
<dbReference type="Pfam" id="PF01841">
    <property type="entry name" value="Transglut_core"/>
    <property type="match status" value="1"/>
</dbReference>
<dbReference type="InterPro" id="IPR002931">
    <property type="entry name" value="Transglutaminase-like"/>
</dbReference>
<dbReference type="STRING" id="582744.Msip34_0340"/>
<dbReference type="Gene3D" id="3.10.620.30">
    <property type="match status" value="1"/>
</dbReference>
<name>C6X8W9_METGS</name>
<dbReference type="InterPro" id="IPR038765">
    <property type="entry name" value="Papain-like_cys_pep_sf"/>
</dbReference>
<keyword evidence="3" id="KW-1185">Reference proteome</keyword>
<organism evidence="2 3">
    <name type="scientific">Methylovorus glucosotrophus (strain SIP3-4)</name>
    <dbReference type="NCBI Taxonomy" id="582744"/>
    <lineage>
        <taxon>Bacteria</taxon>
        <taxon>Pseudomonadati</taxon>
        <taxon>Pseudomonadota</taxon>
        <taxon>Betaproteobacteria</taxon>
        <taxon>Nitrosomonadales</taxon>
        <taxon>Methylophilaceae</taxon>
        <taxon>Methylovorus</taxon>
    </lineage>
</organism>
<dbReference type="SUPFAM" id="SSF54001">
    <property type="entry name" value="Cysteine proteinases"/>
    <property type="match status" value="1"/>
</dbReference>
<sequence>MRYHIQHQTEYQYDFDVTLSQHMLHMTPRLLAWQSTLAHQITISPNPSETSQRLDYFGNSRLYFSIYSPHQTLSVISESTVEVLPRVLPASLSQSPSWEFVKEELIQHYNTHIEAQAFLFSSPKAGRHHTLANYAAPSFTPGRPLLEAALDLTQRIYQDFEFDDQATSISTPLSDVLAGRRGVCQDFAHLMIACLRSLGLACRYVSGYILTTPPEGQERMIGADASHAWASVYCPDTGWVDFDPTNNCLVQTDHITVAWGRDFSDISPMRGVVLGGGAQQLDVSVTVTPIEQN</sequence>
<dbReference type="eggNOG" id="COG1305">
    <property type="taxonomic scope" value="Bacteria"/>
</dbReference>
<gene>
    <name evidence="2" type="ordered locus">Msip34_0340</name>
</gene>
<protein>
    <submittedName>
        <fullName evidence="2">Transglutaminase domain protein</fullName>
    </submittedName>
</protein>
<dbReference type="InterPro" id="IPR013589">
    <property type="entry name" value="Bac_transglu_N"/>
</dbReference>
<dbReference type="RefSeq" id="WP_015829274.1">
    <property type="nucleotide sequence ID" value="NC_012969.1"/>
</dbReference>
<dbReference type="SMART" id="SM00460">
    <property type="entry name" value="TGc"/>
    <property type="match status" value="1"/>
</dbReference>
<dbReference type="EMBL" id="CP001674">
    <property type="protein sequence ID" value="ACT49589.1"/>
    <property type="molecule type" value="Genomic_DNA"/>
</dbReference>
<dbReference type="OrthoDB" id="5438043at2"/>
<evidence type="ECO:0000313" key="2">
    <source>
        <dbReference type="EMBL" id="ACT49589.1"/>
    </source>
</evidence>
<dbReference type="HOGENOM" id="CLU_008973_0_0_4"/>
<evidence type="ECO:0000313" key="3">
    <source>
        <dbReference type="Proteomes" id="UP000002743"/>
    </source>
</evidence>
<dbReference type="PANTHER" id="PTHR33490:SF7">
    <property type="entry name" value="BLR2979 PROTEIN"/>
    <property type="match status" value="1"/>
</dbReference>
<reference evidence="3" key="1">
    <citation type="submission" date="2009-07" db="EMBL/GenBank/DDBJ databases">
        <title>Complete sequence of chromosome of Methylovorus sp. SIP3-4.</title>
        <authorList>
            <person name="Lucas S."/>
            <person name="Copeland A."/>
            <person name="Lapidus A."/>
            <person name="Glavina del Rio T."/>
            <person name="Tice H."/>
            <person name="Bruce D."/>
            <person name="Goodwin L."/>
            <person name="Pitluck S."/>
            <person name="Clum A."/>
            <person name="Larimer F."/>
            <person name="Land M."/>
            <person name="Hauser L."/>
            <person name="Kyrpides N."/>
            <person name="Mikhailova N."/>
            <person name="Kayluzhnaya M."/>
            <person name="Chistoserdova L."/>
        </authorList>
    </citation>
    <scope>NUCLEOTIDE SEQUENCE [LARGE SCALE GENOMIC DNA]</scope>
    <source>
        <strain evidence="3">SIP3-4</strain>
    </source>
</reference>
<dbReference type="PANTHER" id="PTHR33490">
    <property type="entry name" value="BLR5614 PROTEIN-RELATED"/>
    <property type="match status" value="1"/>
</dbReference>
<proteinExistence type="predicted"/>
<evidence type="ECO:0000259" key="1">
    <source>
        <dbReference type="SMART" id="SM00460"/>
    </source>
</evidence>